<comment type="caution">
    <text evidence="2">The sequence shown here is derived from an EMBL/GenBank/DDBJ whole genome shotgun (WGS) entry which is preliminary data.</text>
</comment>
<evidence type="ECO:0000313" key="2">
    <source>
        <dbReference type="EMBL" id="TDE22711.1"/>
    </source>
</evidence>
<dbReference type="Pfam" id="PF00491">
    <property type="entry name" value="Arginase"/>
    <property type="match status" value="1"/>
</dbReference>
<evidence type="ECO:0000313" key="3">
    <source>
        <dbReference type="Proteomes" id="UP000295136"/>
    </source>
</evidence>
<gene>
    <name evidence="2" type="ORF">E1295_46360</name>
</gene>
<evidence type="ECO:0000256" key="1">
    <source>
        <dbReference type="SAM" id="MobiDB-lite"/>
    </source>
</evidence>
<sequence>MRRAGALADVTVIEVPQWRGSGAPTAQRLREGARLLADMVNADHQVPVDADDDLIETAARVREAVQRVRGGLMVTAGGDCGVELEPVAAARKRFGDRLVVVWFDAHGDVSFSALKGPSLQLLAVDGFDGSGRVRQRDSLPSPPHRVRRCCGPR</sequence>
<dbReference type="Proteomes" id="UP000295136">
    <property type="component" value="Unassembled WGS sequence"/>
</dbReference>
<organism evidence="2 3">
    <name type="scientific">Nonomuraea mesophila</name>
    <dbReference type="NCBI Taxonomy" id="2530382"/>
    <lineage>
        <taxon>Bacteria</taxon>
        <taxon>Bacillati</taxon>
        <taxon>Actinomycetota</taxon>
        <taxon>Actinomycetes</taxon>
        <taxon>Streptosporangiales</taxon>
        <taxon>Streptosporangiaceae</taxon>
        <taxon>Nonomuraea</taxon>
    </lineage>
</organism>
<name>A0A4R5E413_9ACTN</name>
<dbReference type="SUPFAM" id="SSF52768">
    <property type="entry name" value="Arginase/deacetylase"/>
    <property type="match status" value="1"/>
</dbReference>
<evidence type="ECO:0008006" key="4">
    <source>
        <dbReference type="Google" id="ProtNLM"/>
    </source>
</evidence>
<protein>
    <recommendedName>
        <fullName evidence="4">Arginase family protein</fullName>
    </recommendedName>
</protein>
<dbReference type="GO" id="GO:0046872">
    <property type="term" value="F:metal ion binding"/>
    <property type="evidence" value="ECO:0007669"/>
    <property type="project" value="InterPro"/>
</dbReference>
<dbReference type="GO" id="GO:0016813">
    <property type="term" value="F:hydrolase activity, acting on carbon-nitrogen (but not peptide) bonds, in linear amidines"/>
    <property type="evidence" value="ECO:0007669"/>
    <property type="project" value="UniProtKB-ARBA"/>
</dbReference>
<dbReference type="InterPro" id="IPR023696">
    <property type="entry name" value="Ureohydrolase_dom_sf"/>
</dbReference>
<keyword evidence="3" id="KW-1185">Reference proteome</keyword>
<feature type="compositionally biased region" description="Basic residues" evidence="1">
    <location>
        <begin position="144"/>
        <end position="153"/>
    </location>
</feature>
<proteinExistence type="predicted"/>
<dbReference type="Gene3D" id="3.40.800.10">
    <property type="entry name" value="Ureohydrolase domain"/>
    <property type="match status" value="1"/>
</dbReference>
<dbReference type="AlphaFoldDB" id="A0A4R5E413"/>
<dbReference type="EMBL" id="SMLD01000284">
    <property type="protein sequence ID" value="TDE22711.1"/>
    <property type="molecule type" value="Genomic_DNA"/>
</dbReference>
<feature type="region of interest" description="Disordered" evidence="1">
    <location>
        <begin position="132"/>
        <end position="153"/>
    </location>
</feature>
<reference evidence="2 3" key="1">
    <citation type="submission" date="2019-03" db="EMBL/GenBank/DDBJ databases">
        <title>Draft genome sequences of novel Actinobacteria.</title>
        <authorList>
            <person name="Sahin N."/>
            <person name="Ay H."/>
            <person name="Saygin H."/>
        </authorList>
    </citation>
    <scope>NUCLEOTIDE SEQUENCE [LARGE SCALE GENOMIC DNA]</scope>
    <source>
        <strain evidence="2 3">6K102</strain>
    </source>
</reference>
<dbReference type="InterPro" id="IPR006035">
    <property type="entry name" value="Ureohydrolase"/>
</dbReference>
<accession>A0A4R5E413</accession>